<dbReference type="Pfam" id="PF04910">
    <property type="entry name" value="Tcf25"/>
    <property type="match status" value="1"/>
</dbReference>
<feature type="compositionally biased region" description="Basic and acidic residues" evidence="1">
    <location>
        <begin position="8"/>
        <end position="20"/>
    </location>
</feature>
<feature type="compositionally biased region" description="Acidic residues" evidence="1">
    <location>
        <begin position="21"/>
        <end position="30"/>
    </location>
</feature>
<feature type="region of interest" description="Disordered" evidence="1">
    <location>
        <begin position="1"/>
        <end position="93"/>
    </location>
</feature>
<organism evidence="2 3">
    <name type="scientific">Cylindrotheca closterium</name>
    <dbReference type="NCBI Taxonomy" id="2856"/>
    <lineage>
        <taxon>Eukaryota</taxon>
        <taxon>Sar</taxon>
        <taxon>Stramenopiles</taxon>
        <taxon>Ochrophyta</taxon>
        <taxon>Bacillariophyta</taxon>
        <taxon>Bacillariophyceae</taxon>
        <taxon>Bacillariophycidae</taxon>
        <taxon>Bacillariales</taxon>
        <taxon>Bacillariaceae</taxon>
        <taxon>Cylindrotheca</taxon>
    </lineage>
</organism>
<evidence type="ECO:0000313" key="2">
    <source>
        <dbReference type="EMBL" id="CAJ1940426.1"/>
    </source>
</evidence>
<comment type="caution">
    <text evidence="2">The sequence shown here is derived from an EMBL/GenBank/DDBJ whole genome shotgun (WGS) entry which is preliminary data.</text>
</comment>
<dbReference type="InterPro" id="IPR006994">
    <property type="entry name" value="TCF25/Rqc1"/>
</dbReference>
<proteinExistence type="predicted"/>
<dbReference type="AlphaFoldDB" id="A0AAD2CQA4"/>
<gene>
    <name evidence="2" type="ORF">CYCCA115_LOCUS7036</name>
</gene>
<accession>A0AAD2CQA4</accession>
<dbReference type="PANTHER" id="PTHR22684:SF0">
    <property type="entry name" value="RIBOSOME QUALITY CONTROL COMPLEX SUBUNIT TCF25"/>
    <property type="match status" value="1"/>
</dbReference>
<dbReference type="GO" id="GO:1990112">
    <property type="term" value="C:RQC complex"/>
    <property type="evidence" value="ECO:0007669"/>
    <property type="project" value="TreeGrafter"/>
</dbReference>
<keyword evidence="3" id="KW-1185">Reference proteome</keyword>
<dbReference type="Proteomes" id="UP001295423">
    <property type="component" value="Unassembled WGS sequence"/>
</dbReference>
<sequence>MSYRAIQRLREERESTARDDDGSDTEDDYDGPPVRSSGFAASFMDNSSSSSSSDGESGDEEDDDASAKYDAGENVIQKQRSKSSDQKAGVAPREENLDEILNEFKLQDDEAPNKVENSSTSAPWFDIITSSIDLRDLDFDFVMRTSLLGGGDSEASSRAGNRRGRQANLFGPPKDGWPRAPRYVGGGIGMVTYESAPRQLPWPYSDLKTGDERCAPDSECFSFQYSDSYQRDCRDFGRVQMSGDVNMLALFCAHHPFSIDALLQLSTVLYQTSQSQEGHVLIQRALWVYECSFLNSFIKKTFGFMDHDLQENQAFFETLFRMVRICHVAGLPRAGLAYSKLLLSLDPLRDPKNMLLVLDHFVTLANTKEDDQWLVDFMESETISIFERREDGSKEYECQLESLPNLAYSYALALYRNFQREQTTKSEDKAKGAMKRALLNFPSVFERILSKNDVDVSSATFQKGLQYTKERSILVLNAISSAVGDSKEIQSRIAQAHDLTIRIFVDSNFKLWGLSNIHAFMLSCIEELGEEPVKPLDPALLRYANCDPVDFVDRFQTMPAEANPLDRGLVAHAMNVETNRPRFMQRAAQGGRDDQMMEMIANAQQQGFAGPPTEMIDPDWPLLEVFWRSALPWAHVEGVERPPE</sequence>
<evidence type="ECO:0000313" key="3">
    <source>
        <dbReference type="Proteomes" id="UP001295423"/>
    </source>
</evidence>
<evidence type="ECO:0000256" key="1">
    <source>
        <dbReference type="SAM" id="MobiDB-lite"/>
    </source>
</evidence>
<reference evidence="2" key="1">
    <citation type="submission" date="2023-08" db="EMBL/GenBank/DDBJ databases">
        <authorList>
            <person name="Audoor S."/>
            <person name="Bilcke G."/>
        </authorList>
    </citation>
    <scope>NUCLEOTIDE SEQUENCE</scope>
</reference>
<name>A0AAD2CQA4_9STRA</name>
<protein>
    <submittedName>
        <fullName evidence="2">Uncharacterized protein</fullName>
    </submittedName>
</protein>
<feature type="region of interest" description="Disordered" evidence="1">
    <location>
        <begin position="150"/>
        <end position="174"/>
    </location>
</feature>
<dbReference type="PANTHER" id="PTHR22684">
    <property type="entry name" value="NULP1-RELATED"/>
    <property type="match status" value="1"/>
</dbReference>
<dbReference type="EMBL" id="CAKOGP040000890">
    <property type="protein sequence ID" value="CAJ1940426.1"/>
    <property type="molecule type" value="Genomic_DNA"/>
</dbReference>